<dbReference type="PANTHER" id="PTHR15323:SF6">
    <property type="entry name" value="CELL DIVISION CYCLE PROTEIN 123 HOMOLOG"/>
    <property type="match status" value="1"/>
</dbReference>
<name>A0ABQ8FK14_9FUNG</name>
<organism evidence="3 4">
    <name type="scientific">Batrachochytrium salamandrivorans</name>
    <dbReference type="NCBI Taxonomy" id="1357716"/>
    <lineage>
        <taxon>Eukaryota</taxon>
        <taxon>Fungi</taxon>
        <taxon>Fungi incertae sedis</taxon>
        <taxon>Chytridiomycota</taxon>
        <taxon>Chytridiomycota incertae sedis</taxon>
        <taxon>Chytridiomycetes</taxon>
        <taxon>Rhizophydiales</taxon>
        <taxon>Rhizophydiales incertae sedis</taxon>
        <taxon>Batrachochytrium</taxon>
    </lineage>
</organism>
<accession>A0ABQ8FK14</accession>
<feature type="region of interest" description="Disordered" evidence="2">
    <location>
        <begin position="93"/>
        <end position="127"/>
    </location>
</feature>
<dbReference type="InterPro" id="IPR009772">
    <property type="entry name" value="CDC123"/>
</dbReference>
<evidence type="ECO:0000313" key="3">
    <source>
        <dbReference type="EMBL" id="KAH6599612.1"/>
    </source>
</evidence>
<dbReference type="PANTHER" id="PTHR15323">
    <property type="entry name" value="D123 PROTEIN"/>
    <property type="match status" value="1"/>
</dbReference>
<dbReference type="EMBL" id="JAFCIX010000063">
    <property type="protein sequence ID" value="KAH6599612.1"/>
    <property type="molecule type" value="Genomic_DNA"/>
</dbReference>
<evidence type="ECO:0000256" key="2">
    <source>
        <dbReference type="SAM" id="MobiDB-lite"/>
    </source>
</evidence>
<evidence type="ECO:0000256" key="1">
    <source>
        <dbReference type="ARBA" id="ARBA00011047"/>
    </source>
</evidence>
<proteinExistence type="inferred from homology"/>
<dbReference type="Proteomes" id="UP001648503">
    <property type="component" value="Unassembled WGS sequence"/>
</dbReference>
<comment type="similarity">
    <text evidence="1">Belongs to the CDC123 family.</text>
</comment>
<feature type="compositionally biased region" description="Low complexity" evidence="2">
    <location>
        <begin position="110"/>
        <end position="127"/>
    </location>
</feature>
<reference evidence="3 4" key="1">
    <citation type="submission" date="2021-02" db="EMBL/GenBank/DDBJ databases">
        <title>Variation within the Batrachochytrium salamandrivorans European outbreak.</title>
        <authorList>
            <person name="Kelly M."/>
            <person name="Pasmans F."/>
            <person name="Shea T.P."/>
            <person name="Munoz J.F."/>
            <person name="Carranza S."/>
            <person name="Cuomo C.A."/>
            <person name="Martel A."/>
        </authorList>
    </citation>
    <scope>NUCLEOTIDE SEQUENCE [LARGE SCALE GENOMIC DNA]</scope>
    <source>
        <strain evidence="3 4">AMFP18/2</strain>
    </source>
</reference>
<dbReference type="Pfam" id="PF07065">
    <property type="entry name" value="D123"/>
    <property type="match status" value="1"/>
</dbReference>
<gene>
    <name evidence="3" type="ORF">BASA50_002954</name>
</gene>
<protein>
    <recommendedName>
        <fullName evidence="5">Cell division cycle protein 123</fullName>
    </recommendedName>
</protein>
<feature type="compositionally biased region" description="Polar residues" evidence="2">
    <location>
        <begin position="394"/>
        <end position="411"/>
    </location>
</feature>
<evidence type="ECO:0000313" key="4">
    <source>
        <dbReference type="Proteomes" id="UP001648503"/>
    </source>
</evidence>
<sequence>MPLRGLNFLTQLMVDPGMTEQQQMDQRSLQEQPPSHAAEDLEFPLFTVEHMDHCVFSFWFPLFSRCTLKSRILRPLPEDFVNYLNADGVFLPDNANTQPQTEYDVDSDTSSESSETPSEASQDSSSPLPSFPLLDAQITAAIADLGGAVFPKLNWSSPKDASWIAFGNTLKCTTPADIYLLLKSSDFIAHDLSHAYEDCVVDPTHPTTADETRPQRPQAFELVLREWFDLAPSMQFRCFVKSHHLVGMCQRDSANYYEFLDHNKDALEISICDFFDQQIDGKFPDPNYVFDVYMNARTRKVWLIDINPFGPPTDTLLFTWQEIFESTECTLRIVESIAEADFHAQSVYGHNRLPKEAFELSDGASIEAFSERFKHEIMLAQFGPCDDDGDDRQVSASVSGSNTTTDVTDLTNAGRIAPGR</sequence>
<comment type="caution">
    <text evidence="3">The sequence shown here is derived from an EMBL/GenBank/DDBJ whole genome shotgun (WGS) entry which is preliminary data.</text>
</comment>
<evidence type="ECO:0008006" key="5">
    <source>
        <dbReference type="Google" id="ProtNLM"/>
    </source>
</evidence>
<feature type="region of interest" description="Disordered" evidence="2">
    <location>
        <begin position="386"/>
        <end position="420"/>
    </location>
</feature>
<keyword evidence="4" id="KW-1185">Reference proteome</keyword>